<dbReference type="EMBL" id="CP066690">
    <property type="protein sequence ID" value="QQG45218.1"/>
    <property type="molecule type" value="Genomic_DNA"/>
</dbReference>
<accession>A0A7T5RJB1</accession>
<dbReference type="Proteomes" id="UP000595618">
    <property type="component" value="Chromosome"/>
</dbReference>
<organism evidence="1 2">
    <name type="scientific">Candidatus Sungiibacteriota bacterium</name>
    <dbReference type="NCBI Taxonomy" id="2750080"/>
    <lineage>
        <taxon>Bacteria</taxon>
        <taxon>Candidatus Sungiibacteriota</taxon>
    </lineage>
</organism>
<reference evidence="1 2" key="1">
    <citation type="submission" date="2020-07" db="EMBL/GenBank/DDBJ databases">
        <title>Huge and variable diversity of episymbiotic CPR bacteria and DPANN archaea in groundwater ecosystems.</title>
        <authorList>
            <person name="He C.Y."/>
            <person name="Keren R."/>
            <person name="Whittaker M."/>
            <person name="Farag I.F."/>
            <person name="Doudna J."/>
            <person name="Cate J.H.D."/>
            <person name="Banfield J.F."/>
        </authorList>
    </citation>
    <scope>NUCLEOTIDE SEQUENCE [LARGE SCALE GENOMIC DNA]</scope>
    <source>
        <strain evidence="1">NC_groundwater_541_Ag_S-0.1um_46_50</strain>
    </source>
</reference>
<dbReference type="AlphaFoldDB" id="A0A7T5RJB1"/>
<protein>
    <submittedName>
        <fullName evidence="1">Uncharacterized protein</fullName>
    </submittedName>
</protein>
<evidence type="ECO:0000313" key="1">
    <source>
        <dbReference type="EMBL" id="QQG45218.1"/>
    </source>
</evidence>
<name>A0A7T5RJB1_9BACT</name>
<evidence type="ECO:0000313" key="2">
    <source>
        <dbReference type="Proteomes" id="UP000595618"/>
    </source>
</evidence>
<gene>
    <name evidence="1" type="ORF">HYW89_04460</name>
</gene>
<proteinExistence type="predicted"/>
<sequence>MDLMAFGRSYFDLHKYKDHPWRELGYKHRQINHDWYKEFGKSWNFNEPFPPIIHMRTDAIENPDEAEQFQSWTSHDYLDRIWDTLDFERRRSFELACKWFLENPEELNRVYEIDVFRGLIFRVIDGKEVTENCPELVKEYQRLRSYVARINL</sequence>